<protein>
    <recommendedName>
        <fullName evidence="3 13">Telomerase reverse transcriptase</fullName>
        <ecNumber evidence="2 13">2.7.7.49</ecNumber>
    </recommendedName>
    <alternativeName>
        <fullName evidence="13">Telomerase catalytic subunit</fullName>
    </alternativeName>
</protein>
<evidence type="ECO:0000256" key="10">
    <source>
        <dbReference type="ARBA" id="ARBA00022918"/>
    </source>
</evidence>
<dbReference type="PROSITE" id="PS50878">
    <property type="entry name" value="RT_POL"/>
    <property type="match status" value="1"/>
</dbReference>
<evidence type="ECO:0000256" key="4">
    <source>
        <dbReference type="ARBA" id="ARBA00022454"/>
    </source>
</evidence>
<keyword evidence="11 13" id="KW-0539">Nucleus</keyword>
<sequence length="1235" mass="139275">MGKKRKRPSKDSGAGEDLAQKRLAGGPNGVRSHHATDAYEGSGHSHPVISLYYHRVVTLRQYLLQQIPVSSKSRRRRITSVQGATSTEKQKNRGVRGYHAQGLADILDTTLVGVLKESSPTVTQERLRDFASYSQSQSQGRSEVPSTDVGPPCAQSEIVDFVISALFNRHAFSYQKPQHLLTHGFQRAGGPDVKLASSIPGLARRYPNKNVQCLKQAPWTDVLGLLGGNGEEIMLRLLFDCGIFMAIDHRKGIYYQISGLPLSSLEPIQNQSPLEVPNANSKPSLAAGSNVARKNRSSDQGIAHKPNSVVFFRRRMLYAKPILNSRGEVHFGLSALHVLNRYPRSDSLSQTVHILKYIFPRQFGLHNVFTSVTDSRETVLPFKDYFSRETEIEEIEEKRRKQRRRIGPEFTNHYQDQKEFIDIPKRLRGKACELVQQLQNRNRRCPYTELLNYYCPPVDTGPWKLGPTDSQTSHPSGTAISESLVTQRRGPQGSFAHASPLSHLQETPSVATFKAEATVSKILKPKLCLIDYATPCSSVSAFCRAALRKLVPPRFYGTGCHQRSNQDIVFRHVDRFVRMRRFESLSLHEVCKGIKITCMPWLGHPANQQDEGSSQPKMSLSDLRKRTELLHEFIYYIFESILVPLIRSNFYVTESQSHRNRLFYFRHDVWRQLTQQPLAEFKTSLFEEMKRGVAERRLSSRSLGYSSLRLLPKTTGVRPILNLRRRMLKPGWAGKAPFLGPSINSTIAPVFNVLNYEKRRNPDSLGAALSFVGEIHTRLKGFKERLTQKHAGHPRPHLYFVKVDIQSCFDTIPQENLVPLVESLVSEEGYYVAKHVEVRPSDEFSSMWPLHESQQSKALRKYVGRAAPVTNSQDLTEAIAEGGISHRRNTVFVDTVAHKEYSGDYLLDLLDEHIRYNLVRVGKKYFRQRNGIPQGSILSGVLCNLFYARMERECLGFLQSDESVLLRLIDDFLLVTTDSSLAMRFLQVMLKGQPEYGITVNPAKSLVNFAAAVDGVQIPRLVDSALFPYCGSLINTATLEIYRDPERVVEGGDSAAATLASSLTVESARAPGRSLHRKMLSAFKLQMHPMYLDTQHNSLSAVLSNLYASFVTAAMKMYQYMKALPRRAHPTAEVMARVIRDLMYLAHRMVGARRELHTARGPGSPSLCLVQGAQVQYLATAAFRFVLGRKQTKYAGVLRWLEQVWKAARPPSSAKAMRLAQVVRQGNASFAGWRF</sequence>
<dbReference type="OMA" id="FDTIPQE"/>
<evidence type="ECO:0000256" key="1">
    <source>
        <dbReference type="ARBA" id="ARBA00008001"/>
    </source>
</evidence>
<evidence type="ECO:0000256" key="6">
    <source>
        <dbReference type="ARBA" id="ARBA00022695"/>
    </source>
</evidence>
<evidence type="ECO:0000256" key="13">
    <source>
        <dbReference type="RuleBase" id="RU365061"/>
    </source>
</evidence>
<dbReference type="InterPro" id="IPR003545">
    <property type="entry name" value="Telomerase_RT"/>
</dbReference>
<dbReference type="AlphaFoldDB" id="A1CDE4"/>
<comment type="function">
    <text evidence="13">Telomerase is a ribonucleoprotein enzyme essential for the replication of chromosome termini in most eukaryotes. It elongates telomeres. It is a reverse transcriptase that adds simple sequence repeats to chromosome ends by copying a template sequence within the RNA component of the enzyme.</text>
</comment>
<dbReference type="GO" id="GO:0046872">
    <property type="term" value="F:metal ion binding"/>
    <property type="evidence" value="ECO:0007669"/>
    <property type="project" value="UniProtKB-KW"/>
</dbReference>
<dbReference type="Pfam" id="PF12009">
    <property type="entry name" value="Telomerase_RBD"/>
    <property type="match status" value="1"/>
</dbReference>
<comment type="similarity">
    <text evidence="1 13">Belongs to the reverse transcriptase family. Telomerase subfamily.</text>
</comment>
<evidence type="ECO:0000256" key="2">
    <source>
        <dbReference type="ARBA" id="ARBA00012493"/>
    </source>
</evidence>
<keyword evidence="17" id="KW-1185">Reference proteome</keyword>
<evidence type="ECO:0000256" key="14">
    <source>
        <dbReference type="SAM" id="MobiDB-lite"/>
    </source>
</evidence>
<feature type="domain" description="Reverse transcriptase" evidence="15">
    <location>
        <begin position="692"/>
        <end position="1034"/>
    </location>
</feature>
<dbReference type="HOGENOM" id="CLU_001996_0_1_1"/>
<dbReference type="FunFam" id="1.10.357.90:FF:000003">
    <property type="entry name" value="Telomerase reverse transcriptase"/>
    <property type="match status" value="1"/>
</dbReference>
<keyword evidence="7 13" id="KW-0479">Metal-binding</keyword>
<keyword evidence="4 13" id="KW-0158">Chromosome</keyword>
<feature type="compositionally biased region" description="Polar residues" evidence="14">
    <location>
        <begin position="132"/>
        <end position="145"/>
    </location>
</feature>
<comment type="subcellular location">
    <subcellularLocation>
        <location evidence="13">Nucleus</location>
    </subcellularLocation>
    <subcellularLocation>
        <location evidence="13">Chromosome</location>
        <location evidence="13">Telomere</location>
    </subcellularLocation>
</comment>
<evidence type="ECO:0000256" key="12">
    <source>
        <dbReference type="ARBA" id="ARBA00048173"/>
    </source>
</evidence>
<dbReference type="GO" id="GO:0042162">
    <property type="term" value="F:telomeric DNA binding"/>
    <property type="evidence" value="ECO:0007669"/>
    <property type="project" value="TreeGrafter"/>
</dbReference>
<keyword evidence="10 13" id="KW-0695">RNA-directed DNA polymerase</keyword>
<evidence type="ECO:0000256" key="8">
    <source>
        <dbReference type="ARBA" id="ARBA00022842"/>
    </source>
</evidence>
<dbReference type="VEuPathDB" id="FungiDB:ACLA_006280"/>
<reference evidence="16 17" key="1">
    <citation type="journal article" date="2008" name="PLoS Genet.">
        <title>Genomic islands in the pathogenic filamentous fungus Aspergillus fumigatus.</title>
        <authorList>
            <person name="Fedorova N.D."/>
            <person name="Khaldi N."/>
            <person name="Joardar V.S."/>
            <person name="Maiti R."/>
            <person name="Amedeo P."/>
            <person name="Anderson M.J."/>
            <person name="Crabtree J."/>
            <person name="Silva J.C."/>
            <person name="Badger J.H."/>
            <person name="Albarraq A."/>
            <person name="Angiuoli S."/>
            <person name="Bussey H."/>
            <person name="Bowyer P."/>
            <person name="Cotty P.J."/>
            <person name="Dyer P.S."/>
            <person name="Egan A."/>
            <person name="Galens K."/>
            <person name="Fraser-Liggett C.M."/>
            <person name="Haas B.J."/>
            <person name="Inman J.M."/>
            <person name="Kent R."/>
            <person name="Lemieux S."/>
            <person name="Malavazi I."/>
            <person name="Orvis J."/>
            <person name="Roemer T."/>
            <person name="Ronning C.M."/>
            <person name="Sundaram J.P."/>
            <person name="Sutton G."/>
            <person name="Turner G."/>
            <person name="Venter J.C."/>
            <person name="White O.R."/>
            <person name="Whitty B.R."/>
            <person name="Youngman P."/>
            <person name="Wolfe K.H."/>
            <person name="Goldman G.H."/>
            <person name="Wortman J.R."/>
            <person name="Jiang B."/>
            <person name="Denning D.W."/>
            <person name="Nierman W.C."/>
        </authorList>
    </citation>
    <scope>NUCLEOTIDE SEQUENCE [LARGE SCALE GENOMIC DNA]</scope>
    <source>
        <strain evidence="17">ATCC 1007 / CBS 513.65 / DSM 816 / NCTC 3887 / NRRL 1</strain>
    </source>
</reference>
<dbReference type="Gene3D" id="1.10.357.90">
    <property type="match status" value="1"/>
</dbReference>
<dbReference type="EMBL" id="DS027051">
    <property type="protein sequence ID" value="EAW11871.1"/>
    <property type="molecule type" value="Genomic_DNA"/>
</dbReference>
<proteinExistence type="inferred from homology"/>
<feature type="region of interest" description="Disordered" evidence="14">
    <location>
        <begin position="73"/>
        <end position="96"/>
    </location>
</feature>
<feature type="region of interest" description="Disordered" evidence="14">
    <location>
        <begin position="273"/>
        <end position="301"/>
    </location>
</feature>
<dbReference type="Gene3D" id="3.30.70.2630">
    <property type="match status" value="1"/>
</dbReference>
<evidence type="ECO:0000256" key="7">
    <source>
        <dbReference type="ARBA" id="ARBA00022723"/>
    </source>
</evidence>
<dbReference type="Pfam" id="PF21399">
    <property type="entry name" value="TERT_C"/>
    <property type="match status" value="1"/>
</dbReference>
<dbReference type="OrthoDB" id="4459917at2759"/>
<keyword evidence="6 13" id="KW-0548">Nucleotidyltransferase</keyword>
<organism evidence="16 17">
    <name type="scientific">Aspergillus clavatus (strain ATCC 1007 / CBS 513.65 / DSM 816 / NCTC 3887 / NRRL 1 / QM 1276 / 107)</name>
    <dbReference type="NCBI Taxonomy" id="344612"/>
    <lineage>
        <taxon>Eukaryota</taxon>
        <taxon>Fungi</taxon>
        <taxon>Dikarya</taxon>
        <taxon>Ascomycota</taxon>
        <taxon>Pezizomycotina</taxon>
        <taxon>Eurotiomycetes</taxon>
        <taxon>Eurotiomycetidae</taxon>
        <taxon>Eurotiales</taxon>
        <taxon>Aspergillaceae</taxon>
        <taxon>Aspergillus</taxon>
        <taxon>Aspergillus subgen. Fumigati</taxon>
    </lineage>
</organism>
<dbReference type="EC" id="2.7.7.49" evidence="2 13"/>
<evidence type="ECO:0000256" key="5">
    <source>
        <dbReference type="ARBA" id="ARBA00022679"/>
    </source>
</evidence>
<dbReference type="InterPro" id="IPR021891">
    <property type="entry name" value="Telomerase_RBD"/>
</dbReference>
<comment type="catalytic activity">
    <reaction evidence="12 13">
        <text>DNA(n) + a 2'-deoxyribonucleoside 5'-triphosphate = DNA(n+1) + diphosphate</text>
        <dbReference type="Rhea" id="RHEA:22508"/>
        <dbReference type="Rhea" id="RHEA-COMP:17339"/>
        <dbReference type="Rhea" id="RHEA-COMP:17340"/>
        <dbReference type="ChEBI" id="CHEBI:33019"/>
        <dbReference type="ChEBI" id="CHEBI:61560"/>
        <dbReference type="ChEBI" id="CHEBI:173112"/>
        <dbReference type="EC" id="2.7.7.49"/>
    </reaction>
</comment>
<evidence type="ECO:0000256" key="11">
    <source>
        <dbReference type="ARBA" id="ARBA00023242"/>
    </source>
</evidence>
<dbReference type="KEGG" id="act:ACLA_006280"/>
<dbReference type="CDD" id="cd01648">
    <property type="entry name" value="TERT"/>
    <property type="match status" value="1"/>
</dbReference>
<keyword evidence="8 13" id="KW-0460">Magnesium</keyword>
<dbReference type="eggNOG" id="KOG1005">
    <property type="taxonomic scope" value="Eukaryota"/>
</dbReference>
<dbReference type="Proteomes" id="UP000006701">
    <property type="component" value="Unassembled WGS sequence"/>
</dbReference>
<evidence type="ECO:0000313" key="16">
    <source>
        <dbReference type="EMBL" id="EAW11871.1"/>
    </source>
</evidence>
<evidence type="ECO:0000313" key="17">
    <source>
        <dbReference type="Proteomes" id="UP000006701"/>
    </source>
</evidence>
<dbReference type="GO" id="GO:0070034">
    <property type="term" value="F:telomerase RNA binding"/>
    <property type="evidence" value="ECO:0007669"/>
    <property type="project" value="TreeGrafter"/>
</dbReference>
<dbReference type="PANTHER" id="PTHR12066">
    <property type="entry name" value="TELOMERASE REVERSE TRANSCRIPTASE"/>
    <property type="match status" value="1"/>
</dbReference>
<dbReference type="Gene3D" id="1.10.132.70">
    <property type="match status" value="1"/>
</dbReference>
<dbReference type="GO" id="GO:0000333">
    <property type="term" value="C:telomerase catalytic core complex"/>
    <property type="evidence" value="ECO:0007669"/>
    <property type="project" value="TreeGrafter"/>
</dbReference>
<dbReference type="InterPro" id="IPR000477">
    <property type="entry name" value="RT_dom"/>
</dbReference>
<keyword evidence="5 13" id="KW-0808">Transferase</keyword>
<dbReference type="GO" id="GO:0000781">
    <property type="term" value="C:chromosome, telomeric region"/>
    <property type="evidence" value="ECO:0007669"/>
    <property type="project" value="UniProtKB-SubCell"/>
</dbReference>
<keyword evidence="9 13" id="KW-0779">Telomere</keyword>
<evidence type="ECO:0000256" key="3">
    <source>
        <dbReference type="ARBA" id="ARBA00016182"/>
    </source>
</evidence>
<accession>A1CDE4</accession>
<dbReference type="SMART" id="SM00975">
    <property type="entry name" value="Telomerase_RBD"/>
    <property type="match status" value="1"/>
</dbReference>
<dbReference type="FunFam" id="3.30.70.2630:FF:000003">
    <property type="entry name" value="Telomerase reverse transcriptase"/>
    <property type="match status" value="1"/>
</dbReference>
<dbReference type="PRINTS" id="PR01365">
    <property type="entry name" value="TELOMERASERT"/>
</dbReference>
<feature type="region of interest" description="Disordered" evidence="14">
    <location>
        <begin position="131"/>
        <end position="151"/>
    </location>
</feature>
<dbReference type="GeneID" id="4705661"/>
<evidence type="ECO:0000259" key="15">
    <source>
        <dbReference type="PROSITE" id="PS50878"/>
    </source>
</evidence>
<feature type="region of interest" description="Disordered" evidence="14">
    <location>
        <begin position="1"/>
        <end position="44"/>
    </location>
</feature>
<dbReference type="InterPro" id="IPR049139">
    <property type="entry name" value="TERT_C"/>
</dbReference>
<dbReference type="Pfam" id="PF00078">
    <property type="entry name" value="RVT_1"/>
    <property type="match status" value="1"/>
</dbReference>
<dbReference type="GO" id="GO:0003720">
    <property type="term" value="F:telomerase activity"/>
    <property type="evidence" value="ECO:0007669"/>
    <property type="project" value="InterPro"/>
</dbReference>
<gene>
    <name evidence="16" type="ORF">ACLA_006280</name>
</gene>
<dbReference type="RefSeq" id="XP_001273297.1">
    <property type="nucleotide sequence ID" value="XM_001273296.1"/>
</dbReference>
<dbReference type="PANTHER" id="PTHR12066:SF0">
    <property type="entry name" value="TELOMERASE REVERSE TRANSCRIPTASE"/>
    <property type="match status" value="1"/>
</dbReference>
<dbReference type="GO" id="GO:0007004">
    <property type="term" value="P:telomere maintenance via telomerase"/>
    <property type="evidence" value="ECO:0007669"/>
    <property type="project" value="TreeGrafter"/>
</dbReference>
<feature type="compositionally biased region" description="Polar residues" evidence="14">
    <location>
        <begin position="273"/>
        <end position="283"/>
    </location>
</feature>
<name>A1CDE4_ASPCL</name>
<dbReference type="STRING" id="344612.A1CDE4"/>
<evidence type="ECO:0000256" key="9">
    <source>
        <dbReference type="ARBA" id="ARBA00022895"/>
    </source>
</evidence>